<reference evidence="2" key="1">
    <citation type="submission" date="2018-07" db="EMBL/GenBank/DDBJ databases">
        <authorList>
            <person name="Ashton P.M."/>
            <person name="Dallman T."/>
            <person name="Nair S."/>
            <person name="De Pinna E."/>
            <person name="Peters T."/>
            <person name="Grant K."/>
        </authorList>
    </citation>
    <scope>NUCLEOTIDE SEQUENCE</scope>
    <source>
        <strain evidence="2">368335</strain>
    </source>
</reference>
<organism evidence="2">
    <name type="scientific">Salmonella enterica subsp. enterica serovar Chester</name>
    <dbReference type="NCBI Taxonomy" id="149386"/>
    <lineage>
        <taxon>Bacteria</taxon>
        <taxon>Pseudomonadati</taxon>
        <taxon>Pseudomonadota</taxon>
        <taxon>Gammaproteobacteria</taxon>
        <taxon>Enterobacterales</taxon>
        <taxon>Enterobacteriaceae</taxon>
        <taxon>Salmonella</taxon>
    </lineage>
</organism>
<dbReference type="EMBL" id="AAMIYH010000027">
    <property type="protein sequence ID" value="EDH8304224.1"/>
    <property type="molecule type" value="Genomic_DNA"/>
</dbReference>
<feature type="domain" description="DUF4376" evidence="1">
    <location>
        <begin position="121"/>
        <end position="208"/>
    </location>
</feature>
<dbReference type="Pfam" id="PF14301">
    <property type="entry name" value="DUF4376"/>
    <property type="match status" value="1"/>
</dbReference>
<gene>
    <name evidence="2" type="ORF">CB695_22430</name>
</gene>
<dbReference type="InterPro" id="IPR025484">
    <property type="entry name" value="DUF4376"/>
</dbReference>
<accession>A0A635RBH6</accession>
<proteinExistence type="predicted"/>
<evidence type="ECO:0000313" key="2">
    <source>
        <dbReference type="EMBL" id="EDH8304224.1"/>
    </source>
</evidence>
<sequence length="224" mass="26293">MSASNKSLTKEEIRARYFAHDLPIDRHGNYMERVGNEDRGRTGFCALLHYKLIEGMSDEEALAQMQTYEMSPIESKFTLNKAKEFITDVLEINLDEIRSNMRSTSRYIYLDIQKIMLEIEHRYEDQRHGYIEVDGRHFQADETSRQMLGQYIQSETAPDYWLDTSNTRIEPFTLEQCKALMAAIVKRDQQLHNAMSAQKSEIRQYAEQRDYDTIRALALEMGLE</sequence>
<name>A0A635RBH6_SALET</name>
<evidence type="ECO:0000259" key="1">
    <source>
        <dbReference type="Pfam" id="PF14301"/>
    </source>
</evidence>
<protein>
    <recommendedName>
        <fullName evidence="1">DUF4376 domain-containing protein</fullName>
    </recommendedName>
</protein>
<comment type="caution">
    <text evidence="2">The sequence shown here is derived from an EMBL/GenBank/DDBJ whole genome shotgun (WGS) entry which is preliminary data.</text>
</comment>
<dbReference type="AlphaFoldDB" id="A0A635RBH6"/>